<evidence type="ECO:0000313" key="5">
    <source>
        <dbReference type="EMBL" id="MBC8334502.1"/>
    </source>
</evidence>
<dbReference type="GO" id="GO:0030170">
    <property type="term" value="F:pyridoxal phosphate binding"/>
    <property type="evidence" value="ECO:0007669"/>
    <property type="project" value="InterPro"/>
</dbReference>
<dbReference type="FunFam" id="3.40.640.10:FF:000004">
    <property type="entry name" value="Acetylornithine aminotransferase"/>
    <property type="match status" value="1"/>
</dbReference>
<evidence type="ECO:0000256" key="1">
    <source>
        <dbReference type="ARBA" id="ARBA00001933"/>
    </source>
</evidence>
<sequence length="445" mass="49234">MDQDNQALSADEIVQLSKEYTFFSWSVQSQVNPIPVEKADGVYFWDATGKRYIDFSSQLMNTNIGSQHPRVVKAIQDQAAKLCCVHPGNTTAPRALLGKKLAEVTPGKLKKTFFTLGGSEANENAIKIARAYTGRHKILARYRSYHGATYGSIALTGDYRRYAVEPAMPGTAHFLDPYCYRCPFGQKVESCKRECISHVEEIIQYEGPDKIAAIIMEGVTGSNGLIVPPDDYWPRVREICDKYGILLISDEVMSGWGRTGKWFAVDNWDVEPDIITTAKGITSGYVPLGAVIVTEEIANHFDDNYLFAGLTYSGHALACAAALATIEVYEEDSLLENAATLGNYLGEVLEDIKERHPSVGDVRYIGLFSTIELVENRETKDPFPAAVMAEVKNTLLDSGLFTFILVKDIGTMIFVVPPLCITKEQLDEGFALVEKALEVADRKVK</sequence>
<dbReference type="Pfam" id="PF00202">
    <property type="entry name" value="Aminotran_3"/>
    <property type="match status" value="1"/>
</dbReference>
<keyword evidence="3 4" id="KW-0663">Pyridoxal phosphate</keyword>
<comment type="similarity">
    <text evidence="2 4">Belongs to the class-III pyridoxal-phosphate-dependent aminotransferase family.</text>
</comment>
<comment type="cofactor">
    <cofactor evidence="1">
        <name>pyridoxal 5'-phosphate</name>
        <dbReference type="ChEBI" id="CHEBI:597326"/>
    </cofactor>
</comment>
<evidence type="ECO:0000313" key="6">
    <source>
        <dbReference type="Proteomes" id="UP000614469"/>
    </source>
</evidence>
<proteinExistence type="inferred from homology"/>
<dbReference type="AlphaFoldDB" id="A0A8J6NIW3"/>
<dbReference type="InterPro" id="IPR015424">
    <property type="entry name" value="PyrdxlP-dep_Trfase"/>
</dbReference>
<gene>
    <name evidence="5" type="ORF">H8E29_04495</name>
</gene>
<keyword evidence="5" id="KW-0808">Transferase</keyword>
<evidence type="ECO:0000256" key="2">
    <source>
        <dbReference type="ARBA" id="ARBA00008954"/>
    </source>
</evidence>
<dbReference type="NCBIfam" id="NF004718">
    <property type="entry name" value="PRK06062.1"/>
    <property type="match status" value="1"/>
</dbReference>
<dbReference type="SUPFAM" id="SSF53383">
    <property type="entry name" value="PLP-dependent transferases"/>
    <property type="match status" value="1"/>
</dbReference>
<dbReference type="PANTHER" id="PTHR43094:SF1">
    <property type="entry name" value="AMINOTRANSFERASE CLASS-III"/>
    <property type="match status" value="1"/>
</dbReference>
<dbReference type="GO" id="GO:0005829">
    <property type="term" value="C:cytosol"/>
    <property type="evidence" value="ECO:0007669"/>
    <property type="project" value="TreeGrafter"/>
</dbReference>
<name>A0A8J6NIW3_9CHLR</name>
<dbReference type="EMBL" id="JACNJN010000070">
    <property type="protein sequence ID" value="MBC8334502.1"/>
    <property type="molecule type" value="Genomic_DNA"/>
</dbReference>
<dbReference type="Gene3D" id="3.40.640.10">
    <property type="entry name" value="Type I PLP-dependent aspartate aminotransferase-like (Major domain)"/>
    <property type="match status" value="1"/>
</dbReference>
<evidence type="ECO:0000256" key="3">
    <source>
        <dbReference type="ARBA" id="ARBA00022898"/>
    </source>
</evidence>
<evidence type="ECO:0000256" key="4">
    <source>
        <dbReference type="RuleBase" id="RU003560"/>
    </source>
</evidence>
<reference evidence="5 6" key="1">
    <citation type="submission" date="2020-08" db="EMBL/GenBank/DDBJ databases">
        <title>Bridging the membrane lipid divide: bacteria of the FCB group superphylum have the potential to synthesize archaeal ether lipids.</title>
        <authorList>
            <person name="Villanueva L."/>
            <person name="Von Meijenfeldt F.A.B."/>
            <person name="Westbye A.B."/>
            <person name="Yadav S."/>
            <person name="Hopmans E.C."/>
            <person name="Dutilh B.E."/>
            <person name="Sinninghe Damste J.S."/>
        </authorList>
    </citation>
    <scope>NUCLEOTIDE SEQUENCE [LARGE SCALE GENOMIC DNA]</scope>
    <source>
        <strain evidence="5">NIOZ-UU36</strain>
    </source>
</reference>
<dbReference type="GO" id="GO:0008483">
    <property type="term" value="F:transaminase activity"/>
    <property type="evidence" value="ECO:0007669"/>
    <property type="project" value="UniProtKB-KW"/>
</dbReference>
<protein>
    <submittedName>
        <fullName evidence="5">Aminotransferase class III-fold pyridoxal phosphate-dependent enzyme</fullName>
    </submittedName>
</protein>
<dbReference type="InterPro" id="IPR005814">
    <property type="entry name" value="Aminotrans_3"/>
</dbReference>
<dbReference type="InterPro" id="IPR015421">
    <property type="entry name" value="PyrdxlP-dep_Trfase_major"/>
</dbReference>
<organism evidence="5 6">
    <name type="scientific">Candidatus Desulfolinea nitratireducens</name>
    <dbReference type="NCBI Taxonomy" id="2841698"/>
    <lineage>
        <taxon>Bacteria</taxon>
        <taxon>Bacillati</taxon>
        <taxon>Chloroflexota</taxon>
        <taxon>Anaerolineae</taxon>
        <taxon>Anaerolineales</taxon>
        <taxon>Anaerolineales incertae sedis</taxon>
        <taxon>Candidatus Desulfolinea</taxon>
    </lineage>
</organism>
<dbReference type="InterPro" id="IPR015422">
    <property type="entry name" value="PyrdxlP-dep_Trfase_small"/>
</dbReference>
<dbReference type="Proteomes" id="UP000614469">
    <property type="component" value="Unassembled WGS sequence"/>
</dbReference>
<dbReference type="CDD" id="cd00610">
    <property type="entry name" value="OAT_like"/>
    <property type="match status" value="1"/>
</dbReference>
<dbReference type="PANTHER" id="PTHR43094">
    <property type="entry name" value="AMINOTRANSFERASE"/>
    <property type="match status" value="1"/>
</dbReference>
<dbReference type="Gene3D" id="3.90.1150.10">
    <property type="entry name" value="Aspartate Aminotransferase, domain 1"/>
    <property type="match status" value="1"/>
</dbReference>
<comment type="caution">
    <text evidence="5">The sequence shown here is derived from an EMBL/GenBank/DDBJ whole genome shotgun (WGS) entry which is preliminary data.</text>
</comment>
<keyword evidence="5" id="KW-0032">Aminotransferase</keyword>
<accession>A0A8J6NIW3</accession>